<organism evidence="1 2">
    <name type="scientific">Paramecium sonneborni</name>
    <dbReference type="NCBI Taxonomy" id="65129"/>
    <lineage>
        <taxon>Eukaryota</taxon>
        <taxon>Sar</taxon>
        <taxon>Alveolata</taxon>
        <taxon>Ciliophora</taxon>
        <taxon>Intramacronucleata</taxon>
        <taxon>Oligohymenophorea</taxon>
        <taxon>Peniculida</taxon>
        <taxon>Parameciidae</taxon>
        <taxon>Paramecium</taxon>
    </lineage>
</organism>
<accession>A0A8S1PHX9</accession>
<proteinExistence type="predicted"/>
<protein>
    <submittedName>
        <fullName evidence="1">Uncharacterized protein</fullName>
    </submittedName>
</protein>
<name>A0A8S1PHX9_9CILI</name>
<keyword evidence="2" id="KW-1185">Reference proteome</keyword>
<gene>
    <name evidence="1" type="ORF">PSON_ATCC_30995.1.T0780232</name>
</gene>
<evidence type="ECO:0000313" key="1">
    <source>
        <dbReference type="EMBL" id="CAD8102850.1"/>
    </source>
</evidence>
<comment type="caution">
    <text evidence="1">The sequence shown here is derived from an EMBL/GenBank/DDBJ whole genome shotgun (WGS) entry which is preliminary data.</text>
</comment>
<evidence type="ECO:0000313" key="2">
    <source>
        <dbReference type="Proteomes" id="UP000692954"/>
    </source>
</evidence>
<reference evidence="1" key="1">
    <citation type="submission" date="2021-01" db="EMBL/GenBank/DDBJ databases">
        <authorList>
            <consortium name="Genoscope - CEA"/>
            <person name="William W."/>
        </authorList>
    </citation>
    <scope>NUCLEOTIDE SEQUENCE</scope>
</reference>
<sequence>MQLCVNHFYIQLRNKKIKFESLKQNENAKSQCEKIKQILAKLQEFLNQVHEDIKIMLIQMKEIFERLLSPTLYTVIIQDKKLMILYQDYIRNQIKETLSEFYTKYDLKIDKQFQRF</sequence>
<dbReference type="EMBL" id="CAJJDN010000078">
    <property type="protein sequence ID" value="CAD8102850.1"/>
    <property type="molecule type" value="Genomic_DNA"/>
</dbReference>
<dbReference type="Proteomes" id="UP000692954">
    <property type="component" value="Unassembled WGS sequence"/>
</dbReference>
<dbReference type="AlphaFoldDB" id="A0A8S1PHX9"/>